<feature type="domain" description="SET" evidence="26">
    <location>
        <begin position="330"/>
        <end position="447"/>
    </location>
</feature>
<feature type="coiled-coil region" evidence="23">
    <location>
        <begin position="574"/>
        <end position="611"/>
    </location>
</feature>
<evidence type="ECO:0000256" key="18">
    <source>
        <dbReference type="ARBA" id="ARBA00023242"/>
    </source>
</evidence>
<keyword evidence="16" id="KW-0325">Glycoprotein</keyword>
<feature type="compositionally biased region" description="Basic residues" evidence="24">
    <location>
        <begin position="646"/>
        <end position="670"/>
    </location>
</feature>
<evidence type="ECO:0000259" key="25">
    <source>
        <dbReference type="PROSITE" id="PS50016"/>
    </source>
</evidence>
<evidence type="ECO:0000256" key="9">
    <source>
        <dbReference type="ARBA" id="ARBA00022810"/>
    </source>
</evidence>
<dbReference type="GO" id="GO:0034967">
    <property type="term" value="C:Set3 complex"/>
    <property type="evidence" value="ECO:0000318"/>
    <property type="project" value="GO_Central"/>
</dbReference>
<feature type="region of interest" description="Disordered" evidence="24">
    <location>
        <begin position="472"/>
        <end position="539"/>
    </location>
</feature>
<dbReference type="ExpressionAtlas" id="A0A3Q2I7Y6">
    <property type="expression patterns" value="baseline"/>
</dbReference>
<comment type="function">
    <text evidence="20">Associates with chromatin regions downstream of transcriptional start sites of active genes and thus regulates gene transcription. Chromatin interaction is mediated via the binding to tri-methylated histone H3 at 'Lys-4' (H3K4me3). Key regulator of hematopoiesis involved in terminal myeloid differentiation and in the regulation of hematopoietic stem cell (HSCs) self-renewal by a mechanism that involves DNA methylation. Also acts as an important cell cycle regulator, participating in cell cycle regulatory network machinery at multiple cell cycle stages including G1/S transition, S phase progression and mitotic entry. Recruited to E2F1 responsive promoters by HCFC1 where it stimulates tri-methylation of histone H3 at 'Lys-4' and transcriptional activation and thereby facilitates G1 to S phase transition. During myoblast differentiation, required to suppress inappropriate expression of S-phase-promoting genes and maintain expression of determination genes in quiescent cells.</text>
</comment>
<feature type="compositionally biased region" description="Basic and acidic residues" evidence="24">
    <location>
        <begin position="1273"/>
        <end position="1282"/>
    </location>
</feature>
<keyword evidence="6" id="KW-0597">Phosphoprotein</keyword>
<dbReference type="InterPro" id="IPR013083">
    <property type="entry name" value="Znf_RING/FYVE/PHD"/>
</dbReference>
<keyword evidence="14 23" id="KW-0175">Coiled coil</keyword>
<dbReference type="GO" id="GO:0070210">
    <property type="term" value="C:Rpd3L-Expanded complex"/>
    <property type="evidence" value="ECO:0000318"/>
    <property type="project" value="GO_Central"/>
</dbReference>
<dbReference type="Gene3D" id="3.30.40.10">
    <property type="entry name" value="Zinc/RING finger domain, C3HC4 (zinc finger)"/>
    <property type="match status" value="1"/>
</dbReference>
<feature type="domain" description="PHD-type" evidence="25">
    <location>
        <begin position="118"/>
        <end position="166"/>
    </location>
</feature>
<evidence type="ECO:0000256" key="12">
    <source>
        <dbReference type="ARBA" id="ARBA00022853"/>
    </source>
</evidence>
<dbReference type="GO" id="GO:1900087">
    <property type="term" value="P:positive regulation of G1/S transition of mitotic cell cycle"/>
    <property type="evidence" value="ECO:0007669"/>
    <property type="project" value="Ensembl"/>
</dbReference>
<dbReference type="GeneID" id="100058928"/>
<feature type="compositionally biased region" description="Polar residues" evidence="24">
    <location>
        <begin position="1481"/>
        <end position="1493"/>
    </location>
</feature>
<evidence type="ECO:0000259" key="26">
    <source>
        <dbReference type="PROSITE" id="PS50280"/>
    </source>
</evidence>
<dbReference type="PANTHER" id="PTHR46462:SF2">
    <property type="entry name" value="INACTIVE HISTONE-LYSINE N-METHYLTRANSFERASE 2E"/>
    <property type="match status" value="1"/>
</dbReference>
<gene>
    <name evidence="27 29" type="primary">KMT2E</name>
</gene>
<dbReference type="InterPro" id="IPR019786">
    <property type="entry name" value="Zinc_finger_PHD-type_CS"/>
</dbReference>
<keyword evidence="18" id="KW-0539">Nucleus</keyword>
<comment type="subcellular location">
    <subcellularLocation>
        <location evidence="1">Chromosome</location>
    </subcellularLocation>
    <subcellularLocation>
        <location evidence="2">Cytoplasm</location>
        <location evidence="2">Cytoskeleton</location>
        <location evidence="2">Microtubule organizing center</location>
        <location evidence="2">Centrosome</location>
    </subcellularLocation>
    <subcellularLocation>
        <location evidence="3">Nucleus speckle</location>
    </subcellularLocation>
</comment>
<dbReference type="Proteomes" id="UP000002281">
    <property type="component" value="Chromosome 4"/>
</dbReference>
<keyword evidence="13" id="KW-0805">Transcription regulation</keyword>
<keyword evidence="28" id="KW-1185">Reference proteome</keyword>
<dbReference type="CTD" id="55904"/>
<feature type="compositionally biased region" description="Pro residues" evidence="24">
    <location>
        <begin position="1634"/>
        <end position="1644"/>
    </location>
</feature>
<feature type="compositionally biased region" description="Polar residues" evidence="24">
    <location>
        <begin position="1755"/>
        <end position="1765"/>
    </location>
</feature>
<evidence type="ECO:0000256" key="19">
    <source>
        <dbReference type="ARBA" id="ARBA00023306"/>
    </source>
</evidence>
<dbReference type="GeneTree" id="ENSGT00940000157862"/>
<evidence type="ECO:0000256" key="10">
    <source>
        <dbReference type="ARBA" id="ARBA00022833"/>
    </source>
</evidence>
<feature type="compositionally biased region" description="Low complexity" evidence="24">
    <location>
        <begin position="1307"/>
        <end position="1316"/>
    </location>
</feature>
<feature type="compositionally biased region" description="Basic and acidic residues" evidence="24">
    <location>
        <begin position="1037"/>
        <end position="1047"/>
    </location>
</feature>
<evidence type="ECO:0000256" key="21">
    <source>
        <dbReference type="ARBA" id="ARBA00068092"/>
    </source>
</evidence>
<sequence>MSIVIPLGVDTAETSYLEMAAGSEPESVEASPVVVEKSNSYPHQLYTSSSHHSHSYIGLPYADHNYGARPPPTPPASPPPSVLISKNEVGIFTTPNFDETSSATTISTSEDGSYGTDVTRCICGFTHDDGYMICCDKCSVWQHIDCMGIDRQHIPDTYLCERCQPRSLDKERAVLLQRRKRENMSDGDTSATESGDEVPVELYTAFQHTPTSITLTASRVSKVNDKRRKKSGEKEQNIAKCKKAFREGSRKSSRVKGSAPEIDPSSDGANFGWETKIKAWMDRYEEANNNQYSEGVQREAQRLALRLGNGNDKKEINKSDLNTNNLLFKPPVESYIQKNKKILKSAKDLPPDALIIEYRGKFMLREQFEANGYFFKRPYPFVLFYSKFHGLEMCVDARTFGNEARFIRRSCTPNAEVRHEIEDGTIHLYIYSIQSIPKGTEITIAFDFDYGNCKYKVDCACLKENPECPVLKRSSESTENINSGYETRRKKGKKEKDISKEKDPQNQNITLDCEGTTNKMKSPETKQIKPSPLRLSVSNNQEPDFIDDIEEKTPISNEVEMESEEQIAERKRKMTREERKMEAILQAFARLEKREKRREQALERISTAKTEVKTECKDAQIVSDAEVLQEQAKEETASKPTPAKVNRTKQRKSFSRSRTHIGQQRRRHRTVSMCSDIQPSSPDIEVTSQQNDAESTVLALEPETEAALTAIITETEVPALNKCPTKYPKTKKHLVNEWLSEKNEKTGKPSDSLSERPLRITTDPEVLATQLNSLPGLTYSPHVYSTPKHYIRFTSPFLSEKRRRKEPTENTSGSCKKRWLKQALEEENSAILHRFNSPCQERSRSPTVNGENKSPLLLNDSCSLPDLTTPLKKRRLYQLLDSAYSETSTPTPSPYATPTHTDITPMDPSFATPPRIKSDDEACRNSYKPIYSPVTPVTPGTPGNSMHFENISSPESSPEIKRRTYSQEGYDRSSTMLSLGPFRNSNLTELSLQEIKTIGYSSPRSRTEVNRQCPGEKESADLQLGLEAVEQTALHKTTETPAHDRTDSNSQLESAHSGRGTVYSSWVKSPDRTGVNFSVNSNLRDLTPSHQLEVGGGFRVSESKCLTQDDPRGIFMETPVFCASEDGLVSGFGRTVNDNLIDGSCTPQNPPQKKKVSLLEYRKRQREARKSGSKAEHFPLVSVSPHASGSLSSSNGDGCGSRTENGEQVESSASLPLPTPAAASNATSEEPSSNCPVKESSASEKSEPEVQWTASTSVEQVRERSYQRALLLSDHRKDKDGDPDSENPEPTTTNECPSPEISQNTCKSPSKMSKPGSPGPVIPVQPHGKILTKPDSHWEATGIVSEAENGVHLKTELPQKQLLNNSQALSKNHPPQPLTRSSSEQLSQKLPSVPGKLPCPPSPHTENPPKSSTPHTPVQHGYLSPKPPAQPLGSPYRPHHSQSPQVGAPQREPQRNFYSAAQNLQTSTQQATSGALFPQAPSGQSAATFSQFTQQSLNSSAPPPPPPPPPSSSYYQNQQPSANFQSYNQLKGSLAQHTVFTSGPNQALPGTSSQQPVPGHHVTPGHFLPSQSPTIHHPAAAAVPPPPPPPPAPGPHLVPQPSSHQQHSGAHIVGPVHAVTPGSHMHSQTAGHHLPPPPPPPGPAPHHHPPPHPSTGLQGLQAQHQHVVNPAPPPPPPPPPSTVLASGHHATSAQALHHPPHQGPPLFPSSAHPAVPPYPSQATHHTTLGPGPQHQPSGTGPHCPLPVAGPHLQPQGPNSIPTPTASGFCPHPGSVALPHGVQGPQQASPVPGQIPIHRAQVPPTFQNNYHGSGWH</sequence>
<dbReference type="VGNC" id="VGNC:19494">
    <property type="gene designation" value="KMT2E"/>
</dbReference>
<dbReference type="InterPro" id="IPR011011">
    <property type="entry name" value="Znf_FYVE_PHD"/>
</dbReference>
<accession>A0A3Q2I7Y6</accession>
<feature type="region of interest" description="Disordered" evidence="24">
    <location>
        <begin position="1540"/>
        <end position="1792"/>
    </location>
</feature>
<evidence type="ECO:0000256" key="14">
    <source>
        <dbReference type="ARBA" id="ARBA00023054"/>
    </source>
</evidence>
<evidence type="ECO:0000256" key="7">
    <source>
        <dbReference type="ARBA" id="ARBA00022723"/>
    </source>
</evidence>
<evidence type="ECO:0000256" key="13">
    <source>
        <dbReference type="ARBA" id="ARBA00023015"/>
    </source>
</evidence>
<evidence type="ECO:0000313" key="29">
    <source>
        <dbReference type="VGNC" id="VGNC:19494"/>
    </source>
</evidence>
<dbReference type="Bgee" id="ENSECAG00000016931">
    <property type="expression patterns" value="Expressed in articular cartilage of joint and 23 other cell types or tissues"/>
</dbReference>
<evidence type="ECO:0000256" key="2">
    <source>
        <dbReference type="ARBA" id="ARBA00004300"/>
    </source>
</evidence>
<keyword evidence="8 22" id="KW-0863">Zinc-finger</keyword>
<dbReference type="GO" id="GO:0008270">
    <property type="term" value="F:zinc ion binding"/>
    <property type="evidence" value="ECO:0007669"/>
    <property type="project" value="UniProtKB-KW"/>
</dbReference>
<dbReference type="GO" id="GO:0006355">
    <property type="term" value="P:regulation of DNA-templated transcription"/>
    <property type="evidence" value="ECO:0000318"/>
    <property type="project" value="GO_Central"/>
</dbReference>
<keyword evidence="9" id="KW-0338">Growth arrest</keyword>
<dbReference type="GO" id="GO:0030218">
    <property type="term" value="P:erythrocyte differentiation"/>
    <property type="evidence" value="ECO:0007669"/>
    <property type="project" value="Ensembl"/>
</dbReference>
<evidence type="ECO:0000313" key="27">
    <source>
        <dbReference type="Ensembl" id="ENSECAP00000043489.2"/>
    </source>
</evidence>
<feature type="compositionally biased region" description="Pro residues" evidence="24">
    <location>
        <begin position="1501"/>
        <end position="1511"/>
    </location>
</feature>
<feature type="compositionally biased region" description="Polar residues" evidence="24">
    <location>
        <begin position="1378"/>
        <end position="1390"/>
    </location>
</feature>
<dbReference type="SMART" id="SM00249">
    <property type="entry name" value="PHD"/>
    <property type="match status" value="1"/>
</dbReference>
<evidence type="ECO:0000256" key="23">
    <source>
        <dbReference type="SAM" id="Coils"/>
    </source>
</evidence>
<feature type="compositionally biased region" description="Polar residues" evidence="24">
    <location>
        <begin position="672"/>
        <end position="685"/>
    </location>
</feature>
<dbReference type="SMART" id="SM00317">
    <property type="entry name" value="SET"/>
    <property type="match status" value="1"/>
</dbReference>
<dbReference type="Pfam" id="PF20826">
    <property type="entry name" value="PHD_5"/>
    <property type="match status" value="1"/>
</dbReference>
<feature type="compositionally biased region" description="Polar residues" evidence="24">
    <location>
        <begin position="1655"/>
        <end position="1666"/>
    </location>
</feature>
<reference evidence="27 28" key="1">
    <citation type="journal article" date="2009" name="Science">
        <title>Genome sequence, comparative analysis, and population genetics of the domestic horse.</title>
        <authorList>
            <consortium name="Broad Institute Genome Sequencing Platform"/>
            <consortium name="Broad Institute Whole Genome Assembly Team"/>
            <person name="Wade C.M."/>
            <person name="Giulotto E."/>
            <person name="Sigurdsson S."/>
            <person name="Zoli M."/>
            <person name="Gnerre S."/>
            <person name="Imsland F."/>
            <person name="Lear T.L."/>
            <person name="Adelson D.L."/>
            <person name="Bailey E."/>
            <person name="Bellone R.R."/>
            <person name="Bloecker H."/>
            <person name="Distl O."/>
            <person name="Edgar R.C."/>
            <person name="Garber M."/>
            <person name="Leeb T."/>
            <person name="Mauceli E."/>
            <person name="MacLeod J.N."/>
            <person name="Penedo M.C.T."/>
            <person name="Raison J.M."/>
            <person name="Sharpe T."/>
            <person name="Vogel J."/>
            <person name="Andersson L."/>
            <person name="Antczak D.F."/>
            <person name="Biagi T."/>
            <person name="Binns M.M."/>
            <person name="Chowdhary B.P."/>
            <person name="Coleman S.J."/>
            <person name="Della Valle G."/>
            <person name="Fryc S."/>
            <person name="Guerin G."/>
            <person name="Hasegawa T."/>
            <person name="Hill E.W."/>
            <person name="Jurka J."/>
            <person name="Kiialainen A."/>
            <person name="Lindgren G."/>
            <person name="Liu J."/>
            <person name="Magnani E."/>
            <person name="Mickelson J.R."/>
            <person name="Murray J."/>
            <person name="Nergadze S.G."/>
            <person name="Onofrio R."/>
            <person name="Pedroni S."/>
            <person name="Piras M.F."/>
            <person name="Raudsepp T."/>
            <person name="Rocchi M."/>
            <person name="Roeed K.H."/>
            <person name="Ryder O.A."/>
            <person name="Searle S."/>
            <person name="Skow L."/>
            <person name="Swinburne J.E."/>
            <person name="Syvaenen A.C."/>
            <person name="Tozaki T."/>
            <person name="Valberg S.J."/>
            <person name="Vaudin M."/>
            <person name="White J.R."/>
            <person name="Zody M.C."/>
            <person name="Lander E.S."/>
            <person name="Lindblad-Toh K."/>
        </authorList>
    </citation>
    <scope>NUCLEOTIDE SEQUENCE [LARGE SCALE GENOMIC DNA]</scope>
    <source>
        <strain evidence="27 28">Thoroughbred</strain>
    </source>
</reference>
<feature type="compositionally biased region" description="Basic and acidic residues" evidence="24">
    <location>
        <begin position="1168"/>
        <end position="1177"/>
    </location>
</feature>
<protein>
    <recommendedName>
        <fullName evidence="21">Inactive histone-lysine N-methyltransferase 2E</fullName>
    </recommendedName>
</protein>
<evidence type="ECO:0000256" key="16">
    <source>
        <dbReference type="ARBA" id="ARBA00023180"/>
    </source>
</evidence>
<dbReference type="GO" id="GO:0042119">
    <property type="term" value="P:neutrophil activation"/>
    <property type="evidence" value="ECO:0007669"/>
    <property type="project" value="Ensembl"/>
</dbReference>
<dbReference type="InterPro" id="IPR019787">
    <property type="entry name" value="Znf_PHD-finger"/>
</dbReference>
<feature type="compositionally biased region" description="Pro residues" evidence="24">
    <location>
        <begin position="1670"/>
        <end position="1681"/>
    </location>
</feature>
<dbReference type="FunFam" id="2.170.270.10:FF:000009">
    <property type="entry name" value="SET domain-containing protein 5"/>
    <property type="match status" value="1"/>
</dbReference>
<evidence type="ECO:0000256" key="24">
    <source>
        <dbReference type="SAM" id="MobiDB-lite"/>
    </source>
</evidence>
<feature type="compositionally biased region" description="Low complexity" evidence="24">
    <location>
        <begin position="1512"/>
        <end position="1521"/>
    </location>
</feature>
<dbReference type="CDD" id="cd19182">
    <property type="entry name" value="SET_KMT2E"/>
    <property type="match status" value="1"/>
</dbReference>
<evidence type="ECO:0000256" key="11">
    <source>
        <dbReference type="ARBA" id="ARBA00022843"/>
    </source>
</evidence>
<dbReference type="PROSITE" id="PS50016">
    <property type="entry name" value="ZF_PHD_2"/>
    <property type="match status" value="1"/>
</dbReference>
<dbReference type="RefSeq" id="XP_023495918.1">
    <property type="nucleotide sequence ID" value="XM_023640150.2"/>
</dbReference>
<feature type="compositionally biased region" description="Low complexity" evidence="24">
    <location>
        <begin position="884"/>
        <end position="899"/>
    </location>
</feature>
<dbReference type="GO" id="GO:0005813">
    <property type="term" value="C:centrosome"/>
    <property type="evidence" value="ECO:0007669"/>
    <property type="project" value="UniProtKB-SubCell"/>
</dbReference>
<evidence type="ECO:0000256" key="6">
    <source>
        <dbReference type="ARBA" id="ARBA00022553"/>
    </source>
</evidence>
<feature type="region of interest" description="Disordered" evidence="24">
    <location>
        <begin position="1037"/>
        <end position="1065"/>
    </location>
</feature>
<dbReference type="GO" id="GO:0140002">
    <property type="term" value="F:histone H3K4me3 reader activity"/>
    <property type="evidence" value="ECO:0007669"/>
    <property type="project" value="Ensembl"/>
</dbReference>
<keyword evidence="4" id="KW-0158">Chromosome</keyword>
<dbReference type="SUPFAM" id="SSF57903">
    <property type="entry name" value="FYVE/PHD zinc finger"/>
    <property type="match status" value="1"/>
</dbReference>
<dbReference type="InterPro" id="IPR046341">
    <property type="entry name" value="SET_dom_sf"/>
</dbReference>
<feature type="compositionally biased region" description="Polar residues" evidence="24">
    <location>
        <begin position="1404"/>
        <end position="1416"/>
    </location>
</feature>
<feature type="compositionally biased region" description="Polar residues" evidence="24">
    <location>
        <begin position="505"/>
        <end position="520"/>
    </location>
</feature>
<feature type="region of interest" description="Disordered" evidence="24">
    <location>
        <begin position="1163"/>
        <end position="1521"/>
    </location>
</feature>
<feature type="compositionally biased region" description="Pro residues" evidence="24">
    <location>
        <begin position="1583"/>
        <end position="1598"/>
    </location>
</feature>
<dbReference type="InterPro" id="IPR001965">
    <property type="entry name" value="Znf_PHD"/>
</dbReference>
<organism evidence="27 28">
    <name type="scientific">Equus caballus</name>
    <name type="common">Horse</name>
    <dbReference type="NCBI Taxonomy" id="9796"/>
    <lineage>
        <taxon>Eukaryota</taxon>
        <taxon>Metazoa</taxon>
        <taxon>Chordata</taxon>
        <taxon>Craniata</taxon>
        <taxon>Vertebrata</taxon>
        <taxon>Euteleostomi</taxon>
        <taxon>Mammalia</taxon>
        <taxon>Eutheria</taxon>
        <taxon>Laurasiatheria</taxon>
        <taxon>Perissodactyla</taxon>
        <taxon>Equidae</taxon>
        <taxon>Equus</taxon>
    </lineage>
</organism>
<keyword evidence="17" id="KW-0206">Cytoskeleton</keyword>
<proteinExistence type="predicted"/>
<evidence type="ECO:0000256" key="20">
    <source>
        <dbReference type="ARBA" id="ARBA00055405"/>
    </source>
</evidence>
<evidence type="ECO:0000256" key="1">
    <source>
        <dbReference type="ARBA" id="ARBA00004286"/>
    </source>
</evidence>
<evidence type="ECO:0000256" key="17">
    <source>
        <dbReference type="ARBA" id="ARBA00023212"/>
    </source>
</evidence>
<dbReference type="PROSITE" id="PS50280">
    <property type="entry name" value="SET"/>
    <property type="match status" value="1"/>
</dbReference>
<keyword evidence="7" id="KW-0479">Metal-binding</keyword>
<evidence type="ECO:0000256" key="3">
    <source>
        <dbReference type="ARBA" id="ARBA00004324"/>
    </source>
</evidence>
<evidence type="ECO:0000256" key="5">
    <source>
        <dbReference type="ARBA" id="ARBA00022490"/>
    </source>
</evidence>
<dbReference type="SUPFAM" id="SSF82199">
    <property type="entry name" value="SET domain"/>
    <property type="match status" value="1"/>
</dbReference>
<dbReference type="FunFam" id="3.30.40.10:FF:000150">
    <property type="entry name" value="Inactive histone-lysine N-methyltransferase 2E"/>
    <property type="match status" value="1"/>
</dbReference>
<dbReference type="PROSITE" id="PS01359">
    <property type="entry name" value="ZF_PHD_1"/>
    <property type="match status" value="1"/>
</dbReference>
<dbReference type="PANTHER" id="PTHR46462">
    <property type="entry name" value="UPSET, ISOFORM A"/>
    <property type="match status" value="1"/>
</dbReference>
<feature type="region of interest" description="Disordered" evidence="24">
    <location>
        <begin position="884"/>
        <end position="962"/>
    </location>
</feature>
<evidence type="ECO:0000256" key="8">
    <source>
        <dbReference type="ARBA" id="ARBA00022771"/>
    </source>
</evidence>
<dbReference type="GO" id="GO:0019899">
    <property type="term" value="F:enzyme binding"/>
    <property type="evidence" value="ECO:0007669"/>
    <property type="project" value="Ensembl"/>
</dbReference>
<feature type="compositionally biased region" description="Polar residues" evidence="24">
    <location>
        <begin position="1540"/>
        <end position="1556"/>
    </location>
</feature>
<keyword evidence="10" id="KW-0862">Zinc</keyword>
<dbReference type="GO" id="GO:0016607">
    <property type="term" value="C:nuclear speck"/>
    <property type="evidence" value="ECO:0007669"/>
    <property type="project" value="UniProtKB-SubCell"/>
</dbReference>
<dbReference type="InterPro" id="IPR044434">
    <property type="entry name" value="KMT2E_SET"/>
</dbReference>
<dbReference type="Gene3D" id="2.170.270.10">
    <property type="entry name" value="SET domain"/>
    <property type="match status" value="1"/>
</dbReference>
<keyword evidence="19" id="KW-0131">Cell cycle</keyword>
<name>A0A3Q2I7Y6_HORSE</name>
<reference evidence="27" key="3">
    <citation type="submission" date="2025-09" db="UniProtKB">
        <authorList>
            <consortium name="Ensembl"/>
        </authorList>
    </citation>
    <scope>IDENTIFICATION</scope>
    <source>
        <strain evidence="27">Thoroughbred</strain>
    </source>
</reference>
<feature type="compositionally biased region" description="Polar residues" evidence="24">
    <location>
        <begin position="1456"/>
        <end position="1473"/>
    </location>
</feature>
<keyword evidence="5" id="KW-0963">Cytoplasm</keyword>
<dbReference type="GO" id="GO:0002446">
    <property type="term" value="P:neutrophil mediated immunity"/>
    <property type="evidence" value="ECO:0007669"/>
    <property type="project" value="Ensembl"/>
</dbReference>
<keyword evidence="11" id="KW-0832">Ubl conjugation</keyword>
<dbReference type="GO" id="GO:0000791">
    <property type="term" value="C:euchromatin"/>
    <property type="evidence" value="ECO:0007669"/>
    <property type="project" value="Ensembl"/>
</dbReference>
<evidence type="ECO:0000256" key="15">
    <source>
        <dbReference type="ARBA" id="ARBA00023163"/>
    </source>
</evidence>
<feature type="compositionally biased region" description="Polar residues" evidence="24">
    <location>
        <begin position="1185"/>
        <end position="1210"/>
    </location>
</feature>
<feature type="compositionally biased region" description="Polar residues" evidence="24">
    <location>
        <begin position="1288"/>
        <end position="1306"/>
    </location>
</feature>
<keyword evidence="15" id="KW-0804">Transcription</keyword>
<dbReference type="InterPro" id="IPR001214">
    <property type="entry name" value="SET_dom"/>
</dbReference>
<feature type="compositionally biased region" description="Polar residues" evidence="24">
    <location>
        <begin position="1361"/>
        <end position="1370"/>
    </location>
</feature>
<feature type="region of interest" description="Disordered" evidence="24">
    <location>
        <begin position="221"/>
        <end position="267"/>
    </location>
</feature>
<dbReference type="Ensembl" id="ENSECAT00000065392.3">
    <property type="protein sequence ID" value="ENSECAP00000043489.2"/>
    <property type="gene ID" value="ENSECAG00000016931.4"/>
</dbReference>
<dbReference type="CDD" id="cd15550">
    <property type="entry name" value="PHD_MLL5"/>
    <property type="match status" value="1"/>
</dbReference>
<evidence type="ECO:0000256" key="22">
    <source>
        <dbReference type="PROSITE-ProRule" id="PRU00146"/>
    </source>
</evidence>
<feature type="compositionally biased region" description="Low complexity" evidence="24">
    <location>
        <begin position="933"/>
        <end position="943"/>
    </location>
</feature>
<keyword evidence="12" id="KW-0156">Chromatin regulator</keyword>
<evidence type="ECO:0000313" key="28">
    <source>
        <dbReference type="Proteomes" id="UP000002281"/>
    </source>
</evidence>
<reference evidence="27" key="2">
    <citation type="submission" date="2025-08" db="UniProtKB">
        <authorList>
            <consortium name="Ensembl"/>
        </authorList>
    </citation>
    <scope>IDENTIFICATION</scope>
    <source>
        <strain evidence="27">Thoroughbred</strain>
    </source>
</reference>
<dbReference type="GO" id="GO:0040029">
    <property type="term" value="P:epigenetic regulation of gene expression"/>
    <property type="evidence" value="ECO:0007669"/>
    <property type="project" value="Ensembl"/>
</dbReference>
<feature type="compositionally biased region" description="Basic and acidic residues" evidence="24">
    <location>
        <begin position="494"/>
        <end position="504"/>
    </location>
</feature>
<feature type="compositionally biased region" description="Low complexity" evidence="24">
    <location>
        <begin position="1211"/>
        <end position="1240"/>
    </location>
</feature>
<evidence type="ECO:0000256" key="4">
    <source>
        <dbReference type="ARBA" id="ARBA00022454"/>
    </source>
</evidence>
<dbReference type="GO" id="GO:0003713">
    <property type="term" value="F:transcription coactivator activity"/>
    <property type="evidence" value="ECO:0007669"/>
    <property type="project" value="Ensembl"/>
</dbReference>
<feature type="region of interest" description="Disordered" evidence="24">
    <location>
        <begin position="631"/>
        <end position="685"/>
    </location>
</feature>
<dbReference type="Pfam" id="PF00856">
    <property type="entry name" value="SET"/>
    <property type="match status" value="1"/>
</dbReference>